<dbReference type="Proteomes" id="UP000199675">
    <property type="component" value="Unassembled WGS sequence"/>
</dbReference>
<protein>
    <submittedName>
        <fullName evidence="1">Amino acid ABC transporter substrate-binding protein, PAAT family</fullName>
    </submittedName>
</protein>
<dbReference type="EMBL" id="FNNE01000007">
    <property type="protein sequence ID" value="SDX23021.1"/>
    <property type="molecule type" value="Genomic_DNA"/>
</dbReference>
<name>A0A1H3A0R1_9GAMM</name>
<dbReference type="OrthoDB" id="6194758at2"/>
<reference evidence="1 2" key="1">
    <citation type="submission" date="2016-10" db="EMBL/GenBank/DDBJ databases">
        <authorList>
            <person name="de Groot N.N."/>
        </authorList>
    </citation>
    <scope>NUCLEOTIDE SEQUENCE [LARGE SCALE GENOMIC DNA]</scope>
    <source>
        <strain evidence="1 2">CGMCC 1.7059</strain>
    </source>
</reference>
<dbReference type="SUPFAM" id="SSF53850">
    <property type="entry name" value="Periplasmic binding protein-like II"/>
    <property type="match status" value="1"/>
</dbReference>
<dbReference type="RefSeq" id="WP_091814527.1">
    <property type="nucleotide sequence ID" value="NZ_FNNE01000007.1"/>
</dbReference>
<sequence>MIRLFQVLGLAAMVGWGVLPAALVAQELQVNYLVVDSKVGPFQIIQDDRSSGGIISDIVDEIFRGTGYTVEHLVRPVNRLTRDVADQTYPNWVAFDAPVWHSFGDEGEYASVPLFETRHVMLTCRTDIPNPVDSVRDLESLSIATLRGFKYLQLDEAAANDIIRPVPVDNFNAGLTLVSLGRVDGFVEMQSRLRFHLGGFAGDTRCMREVDVSAVIPNYSLYLAMDRRMPEPVKQLINDRLRSMRSSGDIDRIWRIYIPDQIPSEIQVKTGH</sequence>
<accession>A0A1H3A0R1</accession>
<dbReference type="STRING" id="488533.SAMN04487960_107143"/>
<organism evidence="1 2">
    <name type="scientific">Marinobacter mobilis</name>
    <dbReference type="NCBI Taxonomy" id="488533"/>
    <lineage>
        <taxon>Bacteria</taxon>
        <taxon>Pseudomonadati</taxon>
        <taxon>Pseudomonadota</taxon>
        <taxon>Gammaproteobacteria</taxon>
        <taxon>Pseudomonadales</taxon>
        <taxon>Marinobacteraceae</taxon>
        <taxon>Marinobacter</taxon>
    </lineage>
</organism>
<keyword evidence="2" id="KW-1185">Reference proteome</keyword>
<evidence type="ECO:0000313" key="2">
    <source>
        <dbReference type="Proteomes" id="UP000199675"/>
    </source>
</evidence>
<dbReference type="AlphaFoldDB" id="A0A1H3A0R1"/>
<evidence type="ECO:0000313" key="1">
    <source>
        <dbReference type="EMBL" id="SDX23021.1"/>
    </source>
</evidence>
<dbReference type="Gene3D" id="3.40.190.10">
    <property type="entry name" value="Periplasmic binding protein-like II"/>
    <property type="match status" value="2"/>
</dbReference>
<proteinExistence type="predicted"/>
<gene>
    <name evidence="1" type="ORF">SAMN04487960_107143</name>
</gene>